<protein>
    <recommendedName>
        <fullName evidence="3">PLD phosphodiesterase domain-containing protein</fullName>
    </recommendedName>
</protein>
<evidence type="ECO:0000256" key="1">
    <source>
        <dbReference type="SAM" id="MobiDB-lite"/>
    </source>
</evidence>
<evidence type="ECO:0000313" key="5">
    <source>
        <dbReference type="Proteomes" id="UP000654075"/>
    </source>
</evidence>
<dbReference type="PROSITE" id="PS50035">
    <property type="entry name" value="PLD"/>
    <property type="match status" value="1"/>
</dbReference>
<feature type="non-terminal residue" evidence="4">
    <location>
        <position position="420"/>
    </location>
</feature>
<organism evidence="4 5">
    <name type="scientific">Polarella glacialis</name>
    <name type="common">Dinoflagellate</name>
    <dbReference type="NCBI Taxonomy" id="89957"/>
    <lineage>
        <taxon>Eukaryota</taxon>
        <taxon>Sar</taxon>
        <taxon>Alveolata</taxon>
        <taxon>Dinophyceae</taxon>
        <taxon>Suessiales</taxon>
        <taxon>Suessiaceae</taxon>
        <taxon>Polarella</taxon>
    </lineage>
</organism>
<feature type="domain" description="PLD phosphodiesterase" evidence="3">
    <location>
        <begin position="28"/>
        <end position="55"/>
    </location>
</feature>
<dbReference type="InterPro" id="IPR001736">
    <property type="entry name" value="PLipase_D/transphosphatidylase"/>
</dbReference>
<feature type="compositionally biased region" description="Basic and acidic residues" evidence="1">
    <location>
        <begin position="411"/>
        <end position="420"/>
    </location>
</feature>
<feature type="compositionally biased region" description="Polar residues" evidence="1">
    <location>
        <begin position="371"/>
        <end position="383"/>
    </location>
</feature>
<keyword evidence="5" id="KW-1185">Reference proteome</keyword>
<feature type="region of interest" description="Disordered" evidence="1">
    <location>
        <begin position="371"/>
        <end position="420"/>
    </location>
</feature>
<evidence type="ECO:0000313" key="4">
    <source>
        <dbReference type="EMBL" id="CAE8629389.1"/>
    </source>
</evidence>
<dbReference type="EMBL" id="CAJNNV010029636">
    <property type="protein sequence ID" value="CAE8629389.1"/>
    <property type="molecule type" value="Genomic_DNA"/>
</dbReference>
<dbReference type="AlphaFoldDB" id="A0A813GUS0"/>
<dbReference type="Proteomes" id="UP000654075">
    <property type="component" value="Unassembled WGS sequence"/>
</dbReference>
<keyword evidence="2" id="KW-0472">Membrane</keyword>
<sequence length="420" mass="45956">MVDHAMFQRAKRSTKGQAQIYLCKGTGPLGHFHWKDYVIDSKILYHGSANMTFASQRDDNFMVRLTGPVVQTALEGIQRARDNCLRNDDWELLQRELDAFCNLDQNYASQWDDTMKDMFKKGFRIIHACGDTGQESLAGNLLTKRFADLTECVSFSQGTCFGSSFPRANLGLAGAALEVAAAAAASNSTMATERENVMRGVRKMSMDCKPAPGDALALGLRGMSFFGFCTYGQAPEVLLTSLLLLMSRLAQPSSCLDVCRCCLAGLCTRQSFTQFLYSLVVSVQLFVVNVVFFDPGLIFCYVNQAFYVIKYVELVVMLHLIRSCRGTGILDGLPRSALDAFCWGELCAAGISAALVWGYVPLRRRLKDARLTNSPDPSGNTASVEEGRADGLPSINSPILPCSPSGSGAGERGRTVERLE</sequence>
<evidence type="ECO:0000259" key="3">
    <source>
        <dbReference type="PROSITE" id="PS50035"/>
    </source>
</evidence>
<keyword evidence="2" id="KW-1133">Transmembrane helix</keyword>
<gene>
    <name evidence="4" type="ORF">PGLA1383_LOCUS45889</name>
</gene>
<proteinExistence type="predicted"/>
<accession>A0A813GUS0</accession>
<feature type="transmembrane region" description="Helical" evidence="2">
    <location>
        <begin position="341"/>
        <end position="360"/>
    </location>
</feature>
<keyword evidence="2" id="KW-0812">Transmembrane</keyword>
<reference evidence="4" key="1">
    <citation type="submission" date="2021-02" db="EMBL/GenBank/DDBJ databases">
        <authorList>
            <person name="Dougan E. K."/>
            <person name="Rhodes N."/>
            <person name="Thang M."/>
            <person name="Chan C."/>
        </authorList>
    </citation>
    <scope>NUCLEOTIDE SEQUENCE</scope>
</reference>
<dbReference type="SUPFAM" id="SSF56024">
    <property type="entry name" value="Phospholipase D/nuclease"/>
    <property type="match status" value="1"/>
</dbReference>
<name>A0A813GUS0_POLGL</name>
<feature type="transmembrane region" description="Helical" evidence="2">
    <location>
        <begin position="275"/>
        <end position="293"/>
    </location>
</feature>
<dbReference type="GO" id="GO:0003824">
    <property type="term" value="F:catalytic activity"/>
    <property type="evidence" value="ECO:0007669"/>
    <property type="project" value="InterPro"/>
</dbReference>
<comment type="caution">
    <text evidence="4">The sequence shown here is derived from an EMBL/GenBank/DDBJ whole genome shotgun (WGS) entry which is preliminary data.</text>
</comment>
<evidence type="ECO:0000256" key="2">
    <source>
        <dbReference type="SAM" id="Phobius"/>
    </source>
</evidence>